<accession>A0A9Q4KSG3</accession>
<dbReference type="InterPro" id="IPR013805">
    <property type="entry name" value="GrpE_CC"/>
</dbReference>
<dbReference type="InterPro" id="IPR000740">
    <property type="entry name" value="GrpE"/>
</dbReference>
<comment type="subunit">
    <text evidence="3">Homodimer.</text>
</comment>
<dbReference type="GO" id="GO:0051082">
    <property type="term" value="F:unfolded protein binding"/>
    <property type="evidence" value="ECO:0007669"/>
    <property type="project" value="TreeGrafter"/>
</dbReference>
<dbReference type="RefSeq" id="WP_274923812.1">
    <property type="nucleotide sequence ID" value="NZ_JAKELO010000002.1"/>
</dbReference>
<name>A0A9Q4KSG3_9EURY</name>
<sequence length="183" mass="20780">MTDNPDMKKDETSAPLDGTPSVDMAENDQTELTDAERLVELYRECDDQNKRYLRLAADFENYKRRVSRETEDRSNRAVEQFAREVLVIADNIERALASDESTLREGVEQIHKLLESVMDHHDITKIECLNLPFDPETQEAVAYVPSDCNEGTVIDEIEPGYSRKGKVIRCARVAVSQGKTTEA</sequence>
<dbReference type="SUPFAM" id="SSF58014">
    <property type="entry name" value="Coiled-coil domain of nucleotide exchange factor GrpE"/>
    <property type="match status" value="1"/>
</dbReference>
<gene>
    <name evidence="3" type="primary">grpE</name>
    <name evidence="7" type="ORF">L0665_00700</name>
</gene>
<dbReference type="EMBL" id="JAKELO010000002">
    <property type="protein sequence ID" value="MDE4907147.1"/>
    <property type="molecule type" value="Genomic_DNA"/>
</dbReference>
<evidence type="ECO:0000256" key="5">
    <source>
        <dbReference type="RuleBase" id="RU004478"/>
    </source>
</evidence>
<dbReference type="Pfam" id="PF01025">
    <property type="entry name" value="GrpE"/>
    <property type="match status" value="1"/>
</dbReference>
<dbReference type="Gene3D" id="2.30.22.10">
    <property type="entry name" value="Head domain of nucleotide exchange factor GrpE"/>
    <property type="match status" value="1"/>
</dbReference>
<dbReference type="AlphaFoldDB" id="A0A9Q4KSG3"/>
<dbReference type="GO" id="GO:0005737">
    <property type="term" value="C:cytoplasm"/>
    <property type="evidence" value="ECO:0007669"/>
    <property type="project" value="UniProtKB-SubCell"/>
</dbReference>
<dbReference type="PANTHER" id="PTHR21237:SF23">
    <property type="entry name" value="GRPE PROTEIN HOMOLOG, MITOCHONDRIAL"/>
    <property type="match status" value="1"/>
</dbReference>
<evidence type="ECO:0000313" key="7">
    <source>
        <dbReference type="EMBL" id="MDE4907147.1"/>
    </source>
</evidence>
<dbReference type="Gene3D" id="3.90.20.20">
    <property type="match status" value="1"/>
</dbReference>
<evidence type="ECO:0000313" key="8">
    <source>
        <dbReference type="Proteomes" id="UP001143747"/>
    </source>
</evidence>
<dbReference type="PANTHER" id="PTHR21237">
    <property type="entry name" value="GRPE PROTEIN"/>
    <property type="match status" value="1"/>
</dbReference>
<dbReference type="GO" id="GO:0051087">
    <property type="term" value="F:protein-folding chaperone binding"/>
    <property type="evidence" value="ECO:0007669"/>
    <property type="project" value="InterPro"/>
</dbReference>
<dbReference type="CDD" id="cd00446">
    <property type="entry name" value="GrpE"/>
    <property type="match status" value="1"/>
</dbReference>
<evidence type="ECO:0000256" key="4">
    <source>
        <dbReference type="RuleBase" id="RU000639"/>
    </source>
</evidence>
<feature type="region of interest" description="Disordered" evidence="6">
    <location>
        <begin position="1"/>
        <end position="31"/>
    </location>
</feature>
<reference evidence="7" key="1">
    <citation type="submission" date="2022-01" db="EMBL/GenBank/DDBJ databases">
        <title>Draft genome of Methanogenium marinum DSM 15558.</title>
        <authorList>
            <person name="Chen S.-C."/>
            <person name="You Y.-T."/>
        </authorList>
    </citation>
    <scope>NUCLEOTIDE SEQUENCE</scope>
    <source>
        <strain evidence="7">DSM 15558</strain>
    </source>
</reference>
<evidence type="ECO:0000256" key="3">
    <source>
        <dbReference type="HAMAP-Rule" id="MF_01151"/>
    </source>
</evidence>
<keyword evidence="8" id="KW-1185">Reference proteome</keyword>
<organism evidence="7 8">
    <name type="scientific">Methanogenium marinum</name>
    <dbReference type="NCBI Taxonomy" id="348610"/>
    <lineage>
        <taxon>Archaea</taxon>
        <taxon>Methanobacteriati</taxon>
        <taxon>Methanobacteriota</taxon>
        <taxon>Stenosarchaea group</taxon>
        <taxon>Methanomicrobia</taxon>
        <taxon>Methanomicrobiales</taxon>
        <taxon>Methanomicrobiaceae</taxon>
        <taxon>Methanogenium</taxon>
    </lineage>
</organism>
<protein>
    <recommendedName>
        <fullName evidence="3 4">Protein GrpE</fullName>
    </recommendedName>
    <alternativeName>
        <fullName evidence="3">HSP-70 cofactor</fullName>
    </alternativeName>
</protein>
<proteinExistence type="inferred from homology"/>
<dbReference type="InterPro" id="IPR009012">
    <property type="entry name" value="GrpE_head"/>
</dbReference>
<dbReference type="GO" id="GO:0006457">
    <property type="term" value="P:protein folding"/>
    <property type="evidence" value="ECO:0007669"/>
    <property type="project" value="InterPro"/>
</dbReference>
<evidence type="ECO:0000256" key="2">
    <source>
        <dbReference type="ARBA" id="ARBA00023186"/>
    </source>
</evidence>
<feature type="compositionally biased region" description="Basic and acidic residues" evidence="6">
    <location>
        <begin position="1"/>
        <end position="12"/>
    </location>
</feature>
<evidence type="ECO:0000256" key="1">
    <source>
        <dbReference type="ARBA" id="ARBA00009054"/>
    </source>
</evidence>
<dbReference type="Proteomes" id="UP001143747">
    <property type="component" value="Unassembled WGS sequence"/>
</dbReference>
<dbReference type="PRINTS" id="PR00773">
    <property type="entry name" value="GRPEPROTEIN"/>
</dbReference>
<evidence type="ECO:0000256" key="6">
    <source>
        <dbReference type="SAM" id="MobiDB-lite"/>
    </source>
</evidence>
<dbReference type="SUPFAM" id="SSF51064">
    <property type="entry name" value="Head domain of nucleotide exchange factor GrpE"/>
    <property type="match status" value="1"/>
</dbReference>
<comment type="caution">
    <text evidence="7">The sequence shown here is derived from an EMBL/GenBank/DDBJ whole genome shotgun (WGS) entry which is preliminary data.</text>
</comment>
<keyword evidence="2 3" id="KW-0143">Chaperone</keyword>
<dbReference type="GO" id="GO:0000774">
    <property type="term" value="F:adenyl-nucleotide exchange factor activity"/>
    <property type="evidence" value="ECO:0007669"/>
    <property type="project" value="InterPro"/>
</dbReference>
<comment type="subcellular location">
    <subcellularLocation>
        <location evidence="3">Cytoplasm</location>
    </subcellularLocation>
</comment>
<comment type="function">
    <text evidence="3 4">Participates actively in the response to hyperosmotic and heat shock by preventing the aggregation of stress-denatured proteins, in association with DnaK and GrpE. It is the nucleotide exchange factor for DnaK and may function as a thermosensor. Unfolded proteins bind initially to DnaJ; upon interaction with the DnaJ-bound protein, DnaK hydrolyzes its bound ATP, resulting in the formation of a stable complex. GrpE releases ADP from DnaK; ATP binding to DnaK triggers the release of the substrate protein, thus completing the reaction cycle. Several rounds of ATP-dependent interactions between DnaJ, DnaK and GrpE are required for fully efficient folding.</text>
</comment>
<keyword evidence="3" id="KW-0963">Cytoplasm</keyword>
<dbReference type="HAMAP" id="MF_01151">
    <property type="entry name" value="GrpE"/>
    <property type="match status" value="1"/>
</dbReference>
<keyword evidence="3 4" id="KW-0346">Stress response</keyword>
<dbReference type="GO" id="GO:0042803">
    <property type="term" value="F:protein homodimerization activity"/>
    <property type="evidence" value="ECO:0007669"/>
    <property type="project" value="InterPro"/>
</dbReference>
<comment type="similarity">
    <text evidence="1 3 5">Belongs to the GrpE family.</text>
</comment>
<dbReference type="PROSITE" id="PS01071">
    <property type="entry name" value="GRPE"/>
    <property type="match status" value="1"/>
</dbReference>